<gene>
    <name evidence="2" type="ORF">ARMOST_19608</name>
</gene>
<keyword evidence="3" id="KW-1185">Reference proteome</keyword>
<name>A0A284S517_ARMOS</name>
<proteinExistence type="predicted"/>
<reference evidence="3" key="1">
    <citation type="journal article" date="2017" name="Nat. Ecol. Evol.">
        <title>Genome expansion and lineage-specific genetic innovations in the forest pathogenic fungi Armillaria.</title>
        <authorList>
            <person name="Sipos G."/>
            <person name="Prasanna A.N."/>
            <person name="Walter M.C."/>
            <person name="O'Connor E."/>
            <person name="Balint B."/>
            <person name="Krizsan K."/>
            <person name="Kiss B."/>
            <person name="Hess J."/>
            <person name="Varga T."/>
            <person name="Slot J."/>
            <person name="Riley R."/>
            <person name="Boka B."/>
            <person name="Rigling D."/>
            <person name="Barry K."/>
            <person name="Lee J."/>
            <person name="Mihaltcheva S."/>
            <person name="LaButti K."/>
            <person name="Lipzen A."/>
            <person name="Waldron R."/>
            <person name="Moloney N.M."/>
            <person name="Sperisen C."/>
            <person name="Kredics L."/>
            <person name="Vagvoelgyi C."/>
            <person name="Patrignani A."/>
            <person name="Fitzpatrick D."/>
            <person name="Nagy I."/>
            <person name="Doyle S."/>
            <person name="Anderson J.B."/>
            <person name="Grigoriev I.V."/>
            <person name="Gueldener U."/>
            <person name="Muensterkoetter M."/>
            <person name="Nagy L.G."/>
        </authorList>
    </citation>
    <scope>NUCLEOTIDE SEQUENCE [LARGE SCALE GENOMIC DNA]</scope>
    <source>
        <strain evidence="3">C18/9</strain>
    </source>
</reference>
<dbReference type="EMBL" id="FUEG01000032">
    <property type="protein sequence ID" value="SJL16090.1"/>
    <property type="molecule type" value="Genomic_DNA"/>
</dbReference>
<organism evidence="2 3">
    <name type="scientific">Armillaria ostoyae</name>
    <name type="common">Armillaria root rot fungus</name>
    <dbReference type="NCBI Taxonomy" id="47428"/>
    <lineage>
        <taxon>Eukaryota</taxon>
        <taxon>Fungi</taxon>
        <taxon>Dikarya</taxon>
        <taxon>Basidiomycota</taxon>
        <taxon>Agaricomycotina</taxon>
        <taxon>Agaricomycetes</taxon>
        <taxon>Agaricomycetidae</taxon>
        <taxon>Agaricales</taxon>
        <taxon>Marasmiineae</taxon>
        <taxon>Physalacriaceae</taxon>
        <taxon>Armillaria</taxon>
    </lineage>
</organism>
<protein>
    <submittedName>
        <fullName evidence="2">Uncharacterized protein</fullName>
    </submittedName>
</protein>
<evidence type="ECO:0000313" key="3">
    <source>
        <dbReference type="Proteomes" id="UP000219338"/>
    </source>
</evidence>
<feature type="compositionally biased region" description="Basic and acidic residues" evidence="1">
    <location>
        <begin position="37"/>
        <end position="46"/>
    </location>
</feature>
<dbReference type="AlphaFoldDB" id="A0A284S517"/>
<dbReference type="Proteomes" id="UP000219338">
    <property type="component" value="Unassembled WGS sequence"/>
</dbReference>
<evidence type="ECO:0000313" key="2">
    <source>
        <dbReference type="EMBL" id="SJL16090.1"/>
    </source>
</evidence>
<feature type="region of interest" description="Disordered" evidence="1">
    <location>
        <begin position="1"/>
        <end position="46"/>
    </location>
</feature>
<accession>A0A284S517</accession>
<evidence type="ECO:0000256" key="1">
    <source>
        <dbReference type="SAM" id="MobiDB-lite"/>
    </source>
</evidence>
<sequence>MYLRHRHEGRGGRRDIWIQLPHASPEGSKQKPRKKASHDVADSRPCRRHSDLEAAYVATSKYRRGEMLRVASYLLMRNGCSGHWV</sequence>